<dbReference type="GO" id="GO:0008836">
    <property type="term" value="F:diaminopimelate decarboxylase activity"/>
    <property type="evidence" value="ECO:0007669"/>
    <property type="project" value="InterPro"/>
</dbReference>
<name>A0A1M6WKF5_9FIRM</name>
<sequence length="418" mass="46608">MKKPFVSLEQIQEIKKTYPTPFYIYDEKGIRENARAVNRAFSWNKGFREYFAVKATPTPGILQILKEEGCGADCSSYTELQIAEAVGVTGHQIMFSSNVTPAEDFALAAKLGAIINFDDITHIPFFEKIAPIPETVCCRYNPGGVFQVSNEIMDNPGDAKYGMTKEQMKEAFRMLKEKGAKHFGIHSFLASSTSSNVYYPMLSKILFELAVELKNELDIHIAFINLSGGVGIPYHPDEEGCDIMAIGEGVRKVYEEVLVPAGMDDVAIFTEMGRYMLAPYGALVAEAIHEKHIYKEYIGLDACAANLMRPAMYGAYHHITVLGKEDAPCDHKYDVTGGLCENNDKFAIDRMLPKIDMGDLIYIHDTGAHGHSMGYNYNGKLRSAELLLCENGDVKLLRRAETPADYFATFDFTGLFQK</sequence>
<evidence type="ECO:0000256" key="2">
    <source>
        <dbReference type="ARBA" id="ARBA00022793"/>
    </source>
</evidence>
<dbReference type="Pfam" id="PF00278">
    <property type="entry name" value="Orn_DAP_Arg_deC"/>
    <property type="match status" value="1"/>
</dbReference>
<gene>
    <name evidence="9" type="ORF">SAMN02745138_02611</name>
</gene>
<protein>
    <submittedName>
        <fullName evidence="9">Diaminopimelate decarboxylase</fullName>
    </submittedName>
</protein>
<dbReference type="PANTHER" id="PTHR43727:SF2">
    <property type="entry name" value="GROUP IV DECARBOXYLASE"/>
    <property type="match status" value="1"/>
</dbReference>
<dbReference type="Pfam" id="PF02784">
    <property type="entry name" value="Orn_Arg_deC_N"/>
    <property type="match status" value="1"/>
</dbReference>
<dbReference type="InterPro" id="IPR009006">
    <property type="entry name" value="Ala_racemase/Decarboxylase_C"/>
</dbReference>
<dbReference type="Proteomes" id="UP000183975">
    <property type="component" value="Unassembled WGS sequence"/>
</dbReference>
<dbReference type="InterPro" id="IPR022644">
    <property type="entry name" value="De-COase2_N"/>
</dbReference>
<feature type="domain" description="Orn/DAP/Arg decarboxylase 2 C-terminal" evidence="7">
    <location>
        <begin position="22"/>
        <end position="367"/>
    </location>
</feature>
<comment type="cofactor">
    <cofactor evidence="1 5">
        <name>pyridoxal 5'-phosphate</name>
        <dbReference type="ChEBI" id="CHEBI:597326"/>
    </cofactor>
</comment>
<evidence type="ECO:0000256" key="1">
    <source>
        <dbReference type="ARBA" id="ARBA00001933"/>
    </source>
</evidence>
<dbReference type="InterPro" id="IPR002986">
    <property type="entry name" value="DAP_deCOOHase_LysA"/>
</dbReference>
<dbReference type="PRINTS" id="PR01179">
    <property type="entry name" value="ODADCRBXLASE"/>
</dbReference>
<keyword evidence="10" id="KW-1185">Reference proteome</keyword>
<evidence type="ECO:0000256" key="3">
    <source>
        <dbReference type="ARBA" id="ARBA00022898"/>
    </source>
</evidence>
<feature type="active site" description="Proton donor" evidence="5">
    <location>
        <position position="340"/>
    </location>
</feature>
<dbReference type="OrthoDB" id="9802241at2"/>
<dbReference type="GO" id="GO:0009089">
    <property type="term" value="P:lysine biosynthetic process via diaminopimelate"/>
    <property type="evidence" value="ECO:0007669"/>
    <property type="project" value="InterPro"/>
</dbReference>
<dbReference type="Gene3D" id="3.20.20.10">
    <property type="entry name" value="Alanine racemase"/>
    <property type="match status" value="1"/>
</dbReference>
<dbReference type="CDD" id="cd06828">
    <property type="entry name" value="PLPDE_III_DapDC"/>
    <property type="match status" value="1"/>
</dbReference>
<keyword evidence="4" id="KW-0456">Lyase</keyword>
<dbReference type="RefSeq" id="WP_072852473.1">
    <property type="nucleotide sequence ID" value="NZ_FRAH01000055.1"/>
</dbReference>
<proteinExistence type="inferred from homology"/>
<accession>A0A1M6WKF5</accession>
<dbReference type="InterPro" id="IPR029066">
    <property type="entry name" value="PLP-binding_barrel"/>
</dbReference>
<evidence type="ECO:0000313" key="10">
    <source>
        <dbReference type="Proteomes" id="UP000183975"/>
    </source>
</evidence>
<comment type="similarity">
    <text evidence="6">Belongs to the Orn/Lys/Arg decarboxylase class-II family.</text>
</comment>
<dbReference type="FunFam" id="3.20.20.10:FF:000003">
    <property type="entry name" value="Diaminopimelate decarboxylase"/>
    <property type="match status" value="1"/>
</dbReference>
<evidence type="ECO:0000256" key="4">
    <source>
        <dbReference type="ARBA" id="ARBA00023239"/>
    </source>
</evidence>
<dbReference type="InterPro" id="IPR000183">
    <property type="entry name" value="Orn/DAP/Arg_de-COase"/>
</dbReference>
<dbReference type="AlphaFoldDB" id="A0A1M6WKF5"/>
<dbReference type="EMBL" id="FRAH01000055">
    <property type="protein sequence ID" value="SHK94262.1"/>
    <property type="molecule type" value="Genomic_DNA"/>
</dbReference>
<keyword evidence="2" id="KW-0210">Decarboxylase</keyword>
<dbReference type="Gene3D" id="2.40.37.10">
    <property type="entry name" value="Lyase, Ornithine Decarboxylase, Chain A, domain 1"/>
    <property type="match status" value="1"/>
</dbReference>
<dbReference type="SUPFAM" id="SSF50621">
    <property type="entry name" value="Alanine racemase C-terminal domain-like"/>
    <property type="match status" value="1"/>
</dbReference>
<dbReference type="PANTHER" id="PTHR43727">
    <property type="entry name" value="DIAMINOPIMELATE DECARBOXYLASE"/>
    <property type="match status" value="1"/>
</dbReference>
<keyword evidence="3 5" id="KW-0663">Pyridoxal phosphate</keyword>
<evidence type="ECO:0000259" key="7">
    <source>
        <dbReference type="Pfam" id="PF00278"/>
    </source>
</evidence>
<dbReference type="PRINTS" id="PR01181">
    <property type="entry name" value="DAPDCRBXLASE"/>
</dbReference>
<feature type="domain" description="Orn/DAP/Arg decarboxylase 2 N-terminal" evidence="8">
    <location>
        <begin position="30"/>
        <end position="277"/>
    </location>
</feature>
<evidence type="ECO:0000256" key="6">
    <source>
        <dbReference type="RuleBase" id="RU003737"/>
    </source>
</evidence>
<feature type="modified residue" description="N6-(pyridoxal phosphate)lysine" evidence="5">
    <location>
        <position position="54"/>
    </location>
</feature>
<evidence type="ECO:0000259" key="8">
    <source>
        <dbReference type="Pfam" id="PF02784"/>
    </source>
</evidence>
<evidence type="ECO:0000313" key="9">
    <source>
        <dbReference type="EMBL" id="SHK94262.1"/>
    </source>
</evidence>
<evidence type="ECO:0000256" key="5">
    <source>
        <dbReference type="PIRSR" id="PIRSR600183-50"/>
    </source>
</evidence>
<dbReference type="InterPro" id="IPR022643">
    <property type="entry name" value="De-COase2_C"/>
</dbReference>
<organism evidence="9 10">
    <name type="scientific">Anaerotignum lactatifermentans DSM 14214</name>
    <dbReference type="NCBI Taxonomy" id="1121323"/>
    <lineage>
        <taxon>Bacteria</taxon>
        <taxon>Bacillati</taxon>
        <taxon>Bacillota</taxon>
        <taxon>Clostridia</taxon>
        <taxon>Lachnospirales</taxon>
        <taxon>Anaerotignaceae</taxon>
        <taxon>Anaerotignum</taxon>
    </lineage>
</organism>
<dbReference type="SUPFAM" id="SSF51419">
    <property type="entry name" value="PLP-binding barrel"/>
    <property type="match status" value="1"/>
</dbReference>
<reference evidence="9 10" key="1">
    <citation type="submission" date="2016-11" db="EMBL/GenBank/DDBJ databases">
        <authorList>
            <person name="Jaros S."/>
            <person name="Januszkiewicz K."/>
            <person name="Wedrychowicz H."/>
        </authorList>
    </citation>
    <scope>NUCLEOTIDE SEQUENCE [LARGE SCALE GENOMIC DNA]</scope>
    <source>
        <strain evidence="9 10">DSM 14214</strain>
    </source>
</reference>